<feature type="signal peptide" evidence="2">
    <location>
        <begin position="1"/>
        <end position="24"/>
    </location>
</feature>
<reference evidence="3 4" key="1">
    <citation type="submission" date="2014-09" db="EMBL/GenBank/DDBJ databases">
        <authorList>
            <person name="Martin A.A."/>
        </authorList>
    </citation>
    <scope>NUCLEOTIDE SEQUENCE</scope>
    <source>
        <strain evidence="4">ED321</strain>
        <strain evidence="3">ED321 Heterogonic</strain>
    </source>
</reference>
<dbReference type="RefSeq" id="XP_024505879.1">
    <property type="nucleotide sequence ID" value="XM_024652288.1"/>
</dbReference>
<evidence type="ECO:0000256" key="1">
    <source>
        <dbReference type="SAM" id="Phobius"/>
    </source>
</evidence>
<evidence type="ECO:0000256" key="2">
    <source>
        <dbReference type="SAM" id="SignalP"/>
    </source>
</evidence>
<dbReference type="WormBase" id="SRAE_2000134600">
    <property type="protein sequence ID" value="SRP02717"/>
    <property type="gene ID" value="WBGene00261550"/>
</dbReference>
<proteinExistence type="predicted"/>
<evidence type="ECO:0000313" key="4">
    <source>
        <dbReference type="Proteomes" id="UP000035682"/>
    </source>
</evidence>
<keyword evidence="4" id="KW-1185">Reference proteome</keyword>
<evidence type="ECO:0000313" key="3">
    <source>
        <dbReference type="EMBL" id="CEF66679.1"/>
    </source>
</evidence>
<dbReference type="Proteomes" id="UP000035682">
    <property type="component" value="Unplaced"/>
</dbReference>
<feature type="transmembrane region" description="Helical" evidence="1">
    <location>
        <begin position="100"/>
        <end position="121"/>
    </location>
</feature>
<accession>A0A090MY72</accession>
<dbReference type="WBParaSite" id="SRAE_2000134600.1">
    <property type="protein sequence ID" value="SRAE_2000134600.1"/>
    <property type="gene ID" value="WBGene00261550"/>
</dbReference>
<evidence type="ECO:0000313" key="6">
    <source>
        <dbReference type="WormBase" id="SRAE_2000134600"/>
    </source>
</evidence>
<dbReference type="CTD" id="36379044"/>
<sequence length="130" mass="15163">MICKNIFFLFLIINCLIITSLTKGQHLPSQQQPINIKFDFFYTFKNSTLYKFEPYNLRLGKFHCNSSNDTYKCSGKPSIMTYSDCCSYDKSNCCIVPQDWILMIIITFFLGIIICLIHSVIERITYLTIP</sequence>
<reference evidence="5" key="2">
    <citation type="submission" date="2020-12" db="UniProtKB">
        <authorList>
            <consortium name="WormBaseParasite"/>
        </authorList>
    </citation>
    <scope>IDENTIFICATION</scope>
</reference>
<feature type="chain" id="PRO_5015031329" evidence="2">
    <location>
        <begin position="25"/>
        <end position="130"/>
    </location>
</feature>
<organism evidence="3">
    <name type="scientific">Strongyloides ratti</name>
    <name type="common">Parasitic roundworm</name>
    <dbReference type="NCBI Taxonomy" id="34506"/>
    <lineage>
        <taxon>Eukaryota</taxon>
        <taxon>Metazoa</taxon>
        <taxon>Ecdysozoa</taxon>
        <taxon>Nematoda</taxon>
        <taxon>Chromadorea</taxon>
        <taxon>Rhabditida</taxon>
        <taxon>Tylenchina</taxon>
        <taxon>Panagrolaimomorpha</taxon>
        <taxon>Strongyloidoidea</taxon>
        <taxon>Strongyloididae</taxon>
        <taxon>Strongyloides</taxon>
    </lineage>
</organism>
<dbReference type="GeneID" id="36379044"/>
<dbReference type="EMBL" id="LN609529">
    <property type="protein sequence ID" value="CEF66679.1"/>
    <property type="molecule type" value="Genomic_DNA"/>
</dbReference>
<name>A0A090MY72_STRRB</name>
<keyword evidence="2" id="KW-0732">Signal</keyword>
<keyword evidence="1" id="KW-1133">Transmembrane helix</keyword>
<gene>
    <name evidence="3 5 6" type="ORF">SRAE_2000134600</name>
</gene>
<dbReference type="AlphaFoldDB" id="A0A090MY72"/>
<protein>
    <submittedName>
        <fullName evidence="3 5">Uncharacterized protein</fullName>
    </submittedName>
</protein>
<evidence type="ECO:0000313" key="5">
    <source>
        <dbReference type="WBParaSite" id="SRAE_2000134600.1"/>
    </source>
</evidence>
<keyword evidence="1" id="KW-0472">Membrane</keyword>
<keyword evidence="1" id="KW-0812">Transmembrane</keyword>